<dbReference type="PANTHER" id="PTHR16052">
    <property type="entry name" value="TBCC DOMAIN-CONTAINING PROTEIN 1"/>
    <property type="match status" value="1"/>
</dbReference>
<sequence>MVVCDPEMPPSRKLKIVLWPKGNVTLSCYLPAESLSTSLANRDTAAMALRFVWFRLYQNGLDCHRISLTEWRCLAAKKLKLDDDFAYYLYTVAQGFEKVPKSQSVDLLWLGIALAFQGSQNQRSERRDSVKFVRQHADKLLLLCLLFDLTIAKKLIATPKCNAIPNVGPVDVAALRLVDAFLEGTVIDPNASTNELKFVRPMDFSSIALKYAGRDETHVDFDRLYNLIVSTIQSDMYALDEFECQRKLISKSARTLTSTVLPQHRKLTLRSWDHVEVLNNPVYRGGNLRIDKGTQTATPTSFIFHLQSLKTAVITDCVDISPIVLGVVTDFVILKGLKNCRISCITKRMLLIDCEQVTVFVEAGTRPIVVGNSVDVCFAPYNVWFDALTTELALTGFKLGTDYYRDPVFVHGTDKEKVHSSMGAESIELLPLDDFYLQPTPFLTTKPHSMDFIDALNPYYEPYLKRRAFAKEYIQKLTQPEIELISPLSRIDISYLKKKAVRH</sequence>
<evidence type="ECO:0000313" key="3">
    <source>
        <dbReference type="WBParaSite" id="Pan_g11283.t2"/>
    </source>
</evidence>
<dbReference type="Gene3D" id="2.160.20.70">
    <property type="match status" value="1"/>
</dbReference>
<dbReference type="Pfam" id="PF07986">
    <property type="entry name" value="TBCC"/>
    <property type="match status" value="1"/>
</dbReference>
<dbReference type="InterPro" id="IPR039589">
    <property type="entry name" value="TBCC1"/>
</dbReference>
<protein>
    <submittedName>
        <fullName evidence="3">TBCC domain-containing protein</fullName>
    </submittedName>
</protein>
<evidence type="ECO:0000259" key="1">
    <source>
        <dbReference type="Pfam" id="PF07986"/>
    </source>
</evidence>
<feature type="domain" description="Tubulin binding cofactor C-like" evidence="1">
    <location>
        <begin position="301"/>
        <end position="397"/>
    </location>
</feature>
<proteinExistence type="predicted"/>
<dbReference type="InterPro" id="IPR016098">
    <property type="entry name" value="CAP/MinC_C"/>
</dbReference>
<dbReference type="InterPro" id="IPR012945">
    <property type="entry name" value="Tubulin-bd_cofactor_C_dom"/>
</dbReference>
<reference evidence="3" key="2">
    <citation type="submission" date="2020-10" db="UniProtKB">
        <authorList>
            <consortium name="WormBaseParasite"/>
        </authorList>
    </citation>
    <scope>IDENTIFICATION</scope>
</reference>
<dbReference type="GO" id="GO:0051684">
    <property type="term" value="P:maintenance of Golgi location"/>
    <property type="evidence" value="ECO:0007669"/>
    <property type="project" value="TreeGrafter"/>
</dbReference>
<dbReference type="AlphaFoldDB" id="A0A7E4UPM1"/>
<dbReference type="WBParaSite" id="Pan_g11283.t2">
    <property type="protein sequence ID" value="Pan_g11283.t2"/>
    <property type="gene ID" value="Pan_g11283"/>
</dbReference>
<dbReference type="PANTHER" id="PTHR16052:SF0">
    <property type="entry name" value="TBCC DOMAIN-CONTAINING PROTEIN 1"/>
    <property type="match status" value="1"/>
</dbReference>
<keyword evidence="2" id="KW-1185">Reference proteome</keyword>
<reference evidence="2" key="1">
    <citation type="journal article" date="2013" name="Genetics">
        <title>The draft genome and transcriptome of Panagrellus redivivus are shaped by the harsh demands of a free-living lifestyle.</title>
        <authorList>
            <person name="Srinivasan J."/>
            <person name="Dillman A.R."/>
            <person name="Macchietto M.G."/>
            <person name="Heikkinen L."/>
            <person name="Lakso M."/>
            <person name="Fracchia K.M."/>
            <person name="Antoshechkin I."/>
            <person name="Mortazavi A."/>
            <person name="Wong G."/>
            <person name="Sternberg P.W."/>
        </authorList>
    </citation>
    <scope>NUCLEOTIDE SEQUENCE [LARGE SCALE GENOMIC DNA]</scope>
    <source>
        <strain evidence="2">MT8872</strain>
    </source>
</reference>
<dbReference type="Proteomes" id="UP000492821">
    <property type="component" value="Unassembled WGS sequence"/>
</dbReference>
<name>A0A7E4UPM1_PANRE</name>
<evidence type="ECO:0000313" key="2">
    <source>
        <dbReference type="Proteomes" id="UP000492821"/>
    </source>
</evidence>
<accession>A0A7E4UPM1</accession>
<organism evidence="2 3">
    <name type="scientific">Panagrellus redivivus</name>
    <name type="common">Microworm</name>
    <dbReference type="NCBI Taxonomy" id="6233"/>
    <lineage>
        <taxon>Eukaryota</taxon>
        <taxon>Metazoa</taxon>
        <taxon>Ecdysozoa</taxon>
        <taxon>Nematoda</taxon>
        <taxon>Chromadorea</taxon>
        <taxon>Rhabditida</taxon>
        <taxon>Tylenchina</taxon>
        <taxon>Panagrolaimomorpha</taxon>
        <taxon>Panagrolaimoidea</taxon>
        <taxon>Panagrolaimidae</taxon>
        <taxon>Panagrellus</taxon>
    </lineage>
</organism>